<evidence type="ECO:0000313" key="5">
    <source>
        <dbReference type="Proteomes" id="UP000321892"/>
    </source>
</evidence>
<dbReference type="NCBIfam" id="NF009689">
    <property type="entry name" value="PRK13210.1"/>
    <property type="match status" value="1"/>
</dbReference>
<evidence type="ECO:0000313" key="4">
    <source>
        <dbReference type="EMBL" id="BBM37464.1"/>
    </source>
</evidence>
<dbReference type="GO" id="GO:0019852">
    <property type="term" value="P:L-ascorbic acid metabolic process"/>
    <property type="evidence" value="ECO:0007669"/>
    <property type="project" value="TreeGrafter"/>
</dbReference>
<dbReference type="CDD" id="cd00019">
    <property type="entry name" value="AP2Ec"/>
    <property type="match status" value="1"/>
</dbReference>
<dbReference type="GO" id="GO:0008270">
    <property type="term" value="F:zinc ion binding"/>
    <property type="evidence" value="ECO:0007669"/>
    <property type="project" value="InterPro"/>
</dbReference>
<feature type="domain" description="Xylose isomerase-like TIM barrel" evidence="3">
    <location>
        <begin position="27"/>
        <end position="282"/>
    </location>
</feature>
<dbReference type="RefSeq" id="WP_026745413.1">
    <property type="nucleotide sequence ID" value="NZ_AP019823.1"/>
</dbReference>
<keyword evidence="5" id="KW-1185">Reference proteome</keyword>
<dbReference type="PANTHER" id="PTHR43489">
    <property type="entry name" value="ISOMERASE"/>
    <property type="match status" value="1"/>
</dbReference>
<dbReference type="Gene3D" id="3.20.20.150">
    <property type="entry name" value="Divalent-metal-dependent TIM barrel enzymes"/>
    <property type="match status" value="1"/>
</dbReference>
<dbReference type="InterPro" id="IPR004560">
    <property type="entry name" value="L-Ru-5P_3-Epase"/>
</dbReference>
<dbReference type="KEGG" id="lhf:JCM16775_0139"/>
<dbReference type="GO" id="GO:0016861">
    <property type="term" value="F:intramolecular oxidoreductase activity, interconverting aldoses and ketoses"/>
    <property type="evidence" value="ECO:0007669"/>
    <property type="project" value="InterPro"/>
</dbReference>
<reference evidence="4 5" key="1">
    <citation type="submission" date="2019-07" db="EMBL/GenBank/DDBJ databases">
        <title>Complete Genome Sequence of Leptotrichia hofstadii Strain JCM16775.</title>
        <authorList>
            <person name="Watanabe S."/>
            <person name="Cui L."/>
        </authorList>
    </citation>
    <scope>NUCLEOTIDE SEQUENCE [LARGE SCALE GENOMIC DNA]</scope>
    <source>
        <strain evidence="4 5">JCM16775</strain>
    </source>
</reference>
<evidence type="ECO:0000256" key="2">
    <source>
        <dbReference type="NCBIfam" id="TIGR00542"/>
    </source>
</evidence>
<dbReference type="SUPFAM" id="SSF51658">
    <property type="entry name" value="Xylose isomerase-like"/>
    <property type="match status" value="1"/>
</dbReference>
<dbReference type="GO" id="GO:0006281">
    <property type="term" value="P:DNA repair"/>
    <property type="evidence" value="ECO:0007669"/>
    <property type="project" value="InterPro"/>
</dbReference>
<dbReference type="Pfam" id="PF01261">
    <property type="entry name" value="AP_endonuc_2"/>
    <property type="match status" value="1"/>
</dbReference>
<sequence length="291" mass="33902">MKNLNKLNLGIYEKALPKDIDWVERIKLVKECGYDFVEISIDETDERLARLDWTDDEINRIHKALIDTEVRIPSMCFSGHRRFPMGSMDEKTREKAMELMQKAIIFADKMGIRTIQMAGYDVYYEEGSEQTKKYFTENLKKAVEWASSYNVTLSIEIMDHPFINSITKYMEYADIIKSPWLKVYPDVGNLTAWPENDTLKELELGIKNGEITGIHLKDTLAVTDTFEGKFKEVPFGEGCVDFPKVFKKLKELNYKGPFLIEMWTEKSDNPIEEVKKAKQWMLDKMKEGGFI</sequence>
<proteinExistence type="predicted"/>
<dbReference type="AlphaFoldDB" id="A0A510JE04"/>
<evidence type="ECO:0000256" key="1">
    <source>
        <dbReference type="ARBA" id="ARBA00023235"/>
    </source>
</evidence>
<dbReference type="NCBIfam" id="NF009688">
    <property type="entry name" value="PRK13209.1"/>
    <property type="match status" value="1"/>
</dbReference>
<dbReference type="Proteomes" id="UP000321892">
    <property type="component" value="Chromosome"/>
</dbReference>
<gene>
    <name evidence="4" type="ORF">JCM16775_0139</name>
</gene>
<organism evidence="4 5">
    <name type="scientific">Leptotrichia hofstadii</name>
    <dbReference type="NCBI Taxonomy" id="157688"/>
    <lineage>
        <taxon>Bacteria</taxon>
        <taxon>Fusobacteriati</taxon>
        <taxon>Fusobacteriota</taxon>
        <taxon>Fusobacteriia</taxon>
        <taxon>Fusobacteriales</taxon>
        <taxon>Leptotrichiaceae</taxon>
        <taxon>Leptotrichia</taxon>
    </lineage>
</organism>
<evidence type="ECO:0000259" key="3">
    <source>
        <dbReference type="Pfam" id="PF01261"/>
    </source>
</evidence>
<dbReference type="InterPro" id="IPR001719">
    <property type="entry name" value="AP_endonuc_2"/>
</dbReference>
<keyword evidence="1 4" id="KW-0413">Isomerase</keyword>
<dbReference type="PANTHER" id="PTHR43489:SF1">
    <property type="entry name" value="L-RIBULOSE-5-PHOSPHATE 3-EPIMERASE SGBU-RELATED"/>
    <property type="match status" value="1"/>
</dbReference>
<dbReference type="OrthoDB" id="3185623at2"/>
<dbReference type="GO" id="GO:0003677">
    <property type="term" value="F:DNA binding"/>
    <property type="evidence" value="ECO:0007669"/>
    <property type="project" value="InterPro"/>
</dbReference>
<accession>A0A510JE04</accession>
<dbReference type="InterPro" id="IPR036237">
    <property type="entry name" value="Xyl_isomerase-like_sf"/>
</dbReference>
<protein>
    <recommendedName>
        <fullName evidence="2">L-ribulose-5-phosphate 3-epimerase</fullName>
    </recommendedName>
</protein>
<dbReference type="EMBL" id="AP019823">
    <property type="protein sequence ID" value="BBM37464.1"/>
    <property type="molecule type" value="Genomic_DNA"/>
</dbReference>
<dbReference type="InterPro" id="IPR050417">
    <property type="entry name" value="Sugar_Epim/Isomerase"/>
</dbReference>
<name>A0A510JE04_9FUSO</name>
<dbReference type="InterPro" id="IPR013022">
    <property type="entry name" value="Xyl_isomerase-like_TIM-brl"/>
</dbReference>
<dbReference type="GO" id="GO:0034015">
    <property type="term" value="F:L-ribulose-5-phosphate 3-epimerase activity"/>
    <property type="evidence" value="ECO:0007669"/>
    <property type="project" value="TreeGrafter"/>
</dbReference>
<dbReference type="NCBIfam" id="TIGR00542">
    <property type="entry name" value="hxl6Piso_put"/>
    <property type="match status" value="1"/>
</dbReference>